<evidence type="ECO:0000256" key="6">
    <source>
        <dbReference type="ARBA" id="ARBA00023125"/>
    </source>
</evidence>
<evidence type="ECO:0000256" key="1">
    <source>
        <dbReference type="ARBA" id="ARBA00004123"/>
    </source>
</evidence>
<feature type="region of interest" description="Disordered" evidence="8">
    <location>
        <begin position="74"/>
        <end position="115"/>
    </location>
</feature>
<keyword evidence="2" id="KW-0479">Metal-binding</keyword>
<evidence type="ECO:0000313" key="10">
    <source>
        <dbReference type="EMBL" id="OAJ45135.1"/>
    </source>
</evidence>
<reference evidence="10 11" key="2">
    <citation type="submission" date="2016-05" db="EMBL/GenBank/DDBJ databases">
        <title>Lineage-specific infection strategies underlie the spectrum of fungal disease in amphibians.</title>
        <authorList>
            <person name="Cuomo C.A."/>
            <person name="Farrer R.A."/>
            <person name="James T."/>
            <person name="Longcore J."/>
            <person name="Birren B."/>
        </authorList>
    </citation>
    <scope>NUCLEOTIDE SEQUENCE [LARGE SCALE GENOMIC DNA]</scope>
    <source>
        <strain evidence="10 11">JEL423</strain>
    </source>
</reference>
<feature type="signal peptide" evidence="9">
    <location>
        <begin position="1"/>
        <end position="18"/>
    </location>
</feature>
<evidence type="ECO:0000256" key="9">
    <source>
        <dbReference type="SAM" id="SignalP"/>
    </source>
</evidence>
<protein>
    <submittedName>
        <fullName evidence="10">Uncharacterized protein</fullName>
    </submittedName>
</protein>
<sequence>MKLVDILLVLTAAATANAILPPADNNGSPKASRTLSQVSGSTNEPDPEIVDKDWQSLMDEINSSILDENWQNIFDPIDPSTSDQDWQNIVNQPSSSTSSQVSGPTDKPDSNTPKNWKELFDKINLNIPKDWRHPMDVTNPSTSKRGRKKLMNQPSSSTHSQVSGPIDVTNPSTSKRGRKKLMNQPSSSTSKRGRKRPVDKVKPVTNQMIVLNKKDQKTFDSLKKKNGRFRKDTERKTSSLL</sequence>
<evidence type="ECO:0000256" key="7">
    <source>
        <dbReference type="ARBA" id="ARBA00023242"/>
    </source>
</evidence>
<dbReference type="InterPro" id="IPR051574">
    <property type="entry name" value="ZnF_E-box_Homeobox"/>
</dbReference>
<name>A0A177WZR9_BATDL</name>
<dbReference type="EMBL" id="DS022314">
    <property type="protein sequence ID" value="OAJ45135.1"/>
    <property type="molecule type" value="Genomic_DNA"/>
</dbReference>
<organism evidence="10 11">
    <name type="scientific">Batrachochytrium dendrobatidis (strain JEL423)</name>
    <dbReference type="NCBI Taxonomy" id="403673"/>
    <lineage>
        <taxon>Eukaryota</taxon>
        <taxon>Fungi</taxon>
        <taxon>Fungi incertae sedis</taxon>
        <taxon>Chytridiomycota</taxon>
        <taxon>Chytridiomycota incertae sedis</taxon>
        <taxon>Chytridiomycetes</taxon>
        <taxon>Rhizophydiales</taxon>
        <taxon>Rhizophydiales incertae sedis</taxon>
        <taxon>Batrachochytrium</taxon>
    </lineage>
</organism>
<evidence type="ECO:0000256" key="4">
    <source>
        <dbReference type="ARBA" id="ARBA00022771"/>
    </source>
</evidence>
<keyword evidence="7" id="KW-0539">Nucleus</keyword>
<keyword evidence="6" id="KW-0238">DNA-binding</keyword>
<keyword evidence="3" id="KW-0677">Repeat</keyword>
<comment type="subcellular location">
    <subcellularLocation>
        <location evidence="1">Nucleus</location>
    </subcellularLocation>
</comment>
<feature type="compositionally biased region" description="Polar residues" evidence="8">
    <location>
        <begin position="152"/>
        <end position="174"/>
    </location>
</feature>
<dbReference type="GO" id="GO:0008270">
    <property type="term" value="F:zinc ion binding"/>
    <property type="evidence" value="ECO:0007669"/>
    <property type="project" value="UniProtKB-KW"/>
</dbReference>
<evidence type="ECO:0000256" key="2">
    <source>
        <dbReference type="ARBA" id="ARBA00022723"/>
    </source>
</evidence>
<dbReference type="AlphaFoldDB" id="A0A177WZR9"/>
<proteinExistence type="predicted"/>
<dbReference type="GO" id="GO:0005634">
    <property type="term" value="C:nucleus"/>
    <property type="evidence" value="ECO:0007669"/>
    <property type="project" value="UniProtKB-SubCell"/>
</dbReference>
<reference evidence="10 11" key="1">
    <citation type="submission" date="2006-10" db="EMBL/GenBank/DDBJ databases">
        <title>The Genome Sequence of Batrachochytrium dendrobatidis JEL423.</title>
        <authorList>
            <consortium name="The Broad Institute Genome Sequencing Platform"/>
            <person name="Birren B."/>
            <person name="Lander E."/>
            <person name="Galagan J."/>
            <person name="Cuomo C."/>
            <person name="Devon K."/>
            <person name="Jaffe D."/>
            <person name="Butler J."/>
            <person name="Alvarez P."/>
            <person name="Gnerre S."/>
            <person name="Grabherr M."/>
            <person name="Kleber M."/>
            <person name="Mauceli E."/>
            <person name="Brockman W."/>
            <person name="Young S."/>
            <person name="LaButti K."/>
            <person name="Sykes S."/>
            <person name="DeCaprio D."/>
            <person name="Crawford M."/>
            <person name="Koehrsen M."/>
            <person name="Engels R."/>
            <person name="Montgomery P."/>
            <person name="Pearson M."/>
            <person name="Howarth C."/>
            <person name="Larson L."/>
            <person name="White J."/>
            <person name="O'Leary S."/>
            <person name="Kodira C."/>
            <person name="Zeng Q."/>
            <person name="Yandava C."/>
            <person name="Alvarado L."/>
            <person name="Longcore J."/>
            <person name="James T."/>
        </authorList>
    </citation>
    <scope>NUCLEOTIDE SEQUENCE [LARGE SCALE GENOMIC DNA]</scope>
    <source>
        <strain evidence="10 11">JEL423</strain>
    </source>
</reference>
<evidence type="ECO:0000313" key="11">
    <source>
        <dbReference type="Proteomes" id="UP000077115"/>
    </source>
</evidence>
<evidence type="ECO:0000256" key="8">
    <source>
        <dbReference type="SAM" id="MobiDB-lite"/>
    </source>
</evidence>
<evidence type="ECO:0000256" key="3">
    <source>
        <dbReference type="ARBA" id="ARBA00022737"/>
    </source>
</evidence>
<dbReference type="VEuPathDB" id="FungiDB:BDEG_28296"/>
<feature type="region of interest" description="Disordered" evidence="8">
    <location>
        <begin position="130"/>
        <end position="241"/>
    </location>
</feature>
<feature type="region of interest" description="Disordered" evidence="8">
    <location>
        <begin position="20"/>
        <end position="48"/>
    </location>
</feature>
<evidence type="ECO:0000256" key="5">
    <source>
        <dbReference type="ARBA" id="ARBA00022833"/>
    </source>
</evidence>
<feature type="compositionally biased region" description="Polar residues" evidence="8">
    <location>
        <begin position="25"/>
        <end position="44"/>
    </location>
</feature>
<feature type="chain" id="PRO_5008078054" evidence="9">
    <location>
        <begin position="19"/>
        <end position="241"/>
    </location>
</feature>
<keyword evidence="4" id="KW-0863">Zinc-finger</keyword>
<gene>
    <name evidence="10" type="ORF">BDEG_28296</name>
</gene>
<dbReference type="PANTHER" id="PTHR24391">
    <property type="entry name" value="HISTONE H4 TRANSCRIPTION FACTOR-RELATED"/>
    <property type="match status" value="1"/>
</dbReference>
<dbReference type="PANTHER" id="PTHR24391:SF18">
    <property type="entry name" value="EG:115C2.6 PROTEIN"/>
    <property type="match status" value="1"/>
</dbReference>
<keyword evidence="9" id="KW-0732">Signal</keyword>
<dbReference type="GO" id="GO:0003677">
    <property type="term" value="F:DNA binding"/>
    <property type="evidence" value="ECO:0007669"/>
    <property type="project" value="UniProtKB-KW"/>
</dbReference>
<accession>A0A177WZR9</accession>
<feature type="compositionally biased region" description="Basic and acidic residues" evidence="8">
    <location>
        <begin position="212"/>
        <end position="241"/>
    </location>
</feature>
<feature type="compositionally biased region" description="Polar residues" evidence="8">
    <location>
        <begin position="79"/>
        <end position="93"/>
    </location>
</feature>
<dbReference type="GO" id="GO:0006355">
    <property type="term" value="P:regulation of DNA-templated transcription"/>
    <property type="evidence" value="ECO:0007669"/>
    <property type="project" value="UniProtKB-ARBA"/>
</dbReference>
<dbReference type="Proteomes" id="UP000077115">
    <property type="component" value="Unassembled WGS sequence"/>
</dbReference>
<keyword evidence="5" id="KW-0862">Zinc</keyword>